<dbReference type="SUPFAM" id="SSF55073">
    <property type="entry name" value="Nucleotide cyclase"/>
    <property type="match status" value="1"/>
</dbReference>
<evidence type="ECO:0000313" key="7">
    <source>
        <dbReference type="EMBL" id="QEW27709.1"/>
    </source>
</evidence>
<dbReference type="GO" id="GO:0052621">
    <property type="term" value="F:diguanylate cyclase activity"/>
    <property type="evidence" value="ECO:0007669"/>
    <property type="project" value="UniProtKB-EC"/>
</dbReference>
<dbReference type="InterPro" id="IPR043128">
    <property type="entry name" value="Rev_trsase/Diguanyl_cyclase"/>
</dbReference>
<dbReference type="RefSeq" id="WP_057816913.1">
    <property type="nucleotide sequence ID" value="NZ_CP031598.1"/>
</dbReference>
<dbReference type="PATRIC" id="fig|540747.5.peg.6031"/>
<reference evidence="7 9" key="2">
    <citation type="submission" date="2018-08" db="EMBL/GenBank/DDBJ databases">
        <title>Genetic Globetrotter - A new plasmid hitch-hiking vast phylogenetic and geographic distances.</title>
        <authorList>
            <person name="Vollmers J."/>
            <person name="Petersen J."/>
        </authorList>
    </citation>
    <scope>NUCLEOTIDE SEQUENCE [LARGE SCALE GENOMIC DNA]</scope>
    <source>
        <strain evidence="7 9">DSM 26383</strain>
    </source>
</reference>
<evidence type="ECO:0000313" key="9">
    <source>
        <dbReference type="Proteomes" id="UP000325785"/>
    </source>
</evidence>
<dbReference type="EMBL" id="LAXI01000009">
    <property type="protein sequence ID" value="KRS17098.1"/>
    <property type="molecule type" value="Genomic_DNA"/>
</dbReference>
<comment type="catalytic activity">
    <reaction evidence="2">
        <text>2 GTP = 3',3'-c-di-GMP + 2 diphosphate</text>
        <dbReference type="Rhea" id="RHEA:24898"/>
        <dbReference type="ChEBI" id="CHEBI:33019"/>
        <dbReference type="ChEBI" id="CHEBI:37565"/>
        <dbReference type="ChEBI" id="CHEBI:58805"/>
        <dbReference type="EC" id="2.7.7.65"/>
    </reaction>
</comment>
<dbReference type="Proteomes" id="UP000325785">
    <property type="component" value="Chromosome"/>
</dbReference>
<evidence type="ECO:0000313" key="8">
    <source>
        <dbReference type="Proteomes" id="UP000051401"/>
    </source>
</evidence>
<dbReference type="SMART" id="SM00448">
    <property type="entry name" value="REC"/>
    <property type="match status" value="1"/>
</dbReference>
<name>A0A0T5P7L5_9RHOB</name>
<reference evidence="6 8" key="1">
    <citation type="submission" date="2015-04" db="EMBL/GenBank/DDBJ databases">
        <title>The draft genome sequence of Roseovarius indicus B108T.</title>
        <authorList>
            <person name="Li G."/>
            <person name="Lai Q."/>
            <person name="Shao Z."/>
            <person name="Yan P."/>
        </authorList>
    </citation>
    <scope>NUCLEOTIDE SEQUENCE [LARGE SCALE GENOMIC DNA]</scope>
    <source>
        <strain evidence="6 8">B108</strain>
    </source>
</reference>
<dbReference type="KEGG" id="rid:RIdsm_03527"/>
<evidence type="ECO:0000259" key="5">
    <source>
        <dbReference type="PROSITE" id="PS50887"/>
    </source>
</evidence>
<evidence type="ECO:0000313" key="6">
    <source>
        <dbReference type="EMBL" id="KRS17098.1"/>
    </source>
</evidence>
<dbReference type="Pfam" id="PF00072">
    <property type="entry name" value="Response_reg"/>
    <property type="match status" value="1"/>
</dbReference>
<feature type="domain" description="GGDEF" evidence="5">
    <location>
        <begin position="320"/>
        <end position="459"/>
    </location>
</feature>
<dbReference type="AlphaFoldDB" id="A0A0T5P7L5"/>
<feature type="domain" description="Response regulatory" evidence="4">
    <location>
        <begin position="152"/>
        <end position="270"/>
    </location>
</feature>
<sequence>MTGRILIVDALATNRIVLKVKLSAAFYRVVQARSGHDAIGLARRARPDLVIIGDLPDMKPADFIARLERELGTPAPPVLALLPQGQGALRIAALQAGAADVITQPYDENVLLARLRSIMRHRQLDADLGMPPDTAHALGFAEEPAGFERPQSVVVLADTIERAEALRTRLAGSPGLDITALGHGEPRAAAALRRAPDAIVLRIGPENTKPGLILLAELQAAPRTRRARVVALIDDDIAHLAAPVLDMGAHDAQPATIDDHELALRLSFQLSQKRRSDALRGKLEDGLQAAVVDQLTGLYNRRYALSYLKRMIAEAHAAGQTCAVLVADLDHFKSVNDTHGHAAGDTVLAHVSARMRAALPADSMIARIGGEEFLIALPDTSLSGVRHVADHLRRVVRDTAVPLPSGDGPVRVTISIGAALATPTTPRAQTDVGKLVAQADKALYGSKSGGRDTVTVCMRPAA</sequence>
<proteinExistence type="predicted"/>
<dbReference type="PROSITE" id="PS50887">
    <property type="entry name" value="GGDEF"/>
    <property type="match status" value="1"/>
</dbReference>
<dbReference type="SMART" id="SM00267">
    <property type="entry name" value="GGDEF"/>
    <property type="match status" value="1"/>
</dbReference>
<keyword evidence="8" id="KW-1185">Reference proteome</keyword>
<dbReference type="Pfam" id="PF00990">
    <property type="entry name" value="GGDEF"/>
    <property type="match status" value="1"/>
</dbReference>
<dbReference type="InterPro" id="IPR011006">
    <property type="entry name" value="CheY-like_superfamily"/>
</dbReference>
<dbReference type="InterPro" id="IPR050469">
    <property type="entry name" value="Diguanylate_Cyclase"/>
</dbReference>
<dbReference type="FunFam" id="3.30.70.270:FF:000001">
    <property type="entry name" value="Diguanylate cyclase domain protein"/>
    <property type="match status" value="1"/>
</dbReference>
<accession>A0A0T5P7L5</accession>
<dbReference type="GO" id="GO:0043709">
    <property type="term" value="P:cell adhesion involved in single-species biofilm formation"/>
    <property type="evidence" value="ECO:0007669"/>
    <property type="project" value="TreeGrafter"/>
</dbReference>
<comment type="caution">
    <text evidence="3">Lacks conserved residue(s) required for the propagation of feature annotation.</text>
</comment>
<dbReference type="EMBL" id="CP031598">
    <property type="protein sequence ID" value="QEW27709.1"/>
    <property type="molecule type" value="Genomic_DNA"/>
</dbReference>
<dbReference type="PANTHER" id="PTHR45138">
    <property type="entry name" value="REGULATORY COMPONENTS OF SENSORY TRANSDUCTION SYSTEM"/>
    <property type="match status" value="1"/>
</dbReference>
<dbReference type="Proteomes" id="UP000051401">
    <property type="component" value="Unassembled WGS sequence"/>
</dbReference>
<dbReference type="Gene3D" id="3.30.70.270">
    <property type="match status" value="1"/>
</dbReference>
<dbReference type="CDD" id="cd01949">
    <property type="entry name" value="GGDEF"/>
    <property type="match status" value="1"/>
</dbReference>
<evidence type="ECO:0000256" key="3">
    <source>
        <dbReference type="PROSITE-ProRule" id="PRU00169"/>
    </source>
</evidence>
<dbReference type="PANTHER" id="PTHR45138:SF9">
    <property type="entry name" value="DIGUANYLATE CYCLASE DGCM-RELATED"/>
    <property type="match status" value="1"/>
</dbReference>
<dbReference type="Gene3D" id="3.40.50.2300">
    <property type="match status" value="1"/>
</dbReference>
<dbReference type="OrthoDB" id="9812260at2"/>
<dbReference type="InterPro" id="IPR001789">
    <property type="entry name" value="Sig_transdc_resp-reg_receiver"/>
</dbReference>
<dbReference type="STRING" id="540747.SAMN04488031_10869"/>
<dbReference type="NCBIfam" id="TIGR00254">
    <property type="entry name" value="GGDEF"/>
    <property type="match status" value="1"/>
</dbReference>
<gene>
    <name evidence="7" type="primary">pleD</name>
    <name evidence="7" type="ORF">RIdsm_03527</name>
    <name evidence="6" type="ORF">XM52_14740</name>
</gene>
<protein>
    <recommendedName>
        <fullName evidence="1">diguanylate cyclase</fullName>
        <ecNumber evidence="1">2.7.7.65</ecNumber>
    </recommendedName>
</protein>
<dbReference type="GO" id="GO:1902201">
    <property type="term" value="P:negative regulation of bacterial-type flagellum-dependent cell motility"/>
    <property type="evidence" value="ECO:0007669"/>
    <property type="project" value="TreeGrafter"/>
</dbReference>
<evidence type="ECO:0000259" key="4">
    <source>
        <dbReference type="PROSITE" id="PS50110"/>
    </source>
</evidence>
<dbReference type="GO" id="GO:0005886">
    <property type="term" value="C:plasma membrane"/>
    <property type="evidence" value="ECO:0007669"/>
    <property type="project" value="TreeGrafter"/>
</dbReference>
<dbReference type="SUPFAM" id="SSF52172">
    <property type="entry name" value="CheY-like"/>
    <property type="match status" value="2"/>
</dbReference>
<dbReference type="EC" id="2.7.7.65" evidence="1"/>
<dbReference type="InterPro" id="IPR000160">
    <property type="entry name" value="GGDEF_dom"/>
</dbReference>
<organism evidence="6 8">
    <name type="scientific">Roseovarius indicus</name>
    <dbReference type="NCBI Taxonomy" id="540747"/>
    <lineage>
        <taxon>Bacteria</taxon>
        <taxon>Pseudomonadati</taxon>
        <taxon>Pseudomonadota</taxon>
        <taxon>Alphaproteobacteria</taxon>
        <taxon>Rhodobacterales</taxon>
        <taxon>Roseobacteraceae</taxon>
        <taxon>Roseovarius</taxon>
    </lineage>
</organism>
<dbReference type="GO" id="GO:0000160">
    <property type="term" value="P:phosphorelay signal transduction system"/>
    <property type="evidence" value="ECO:0007669"/>
    <property type="project" value="InterPro"/>
</dbReference>
<dbReference type="PROSITE" id="PS50110">
    <property type="entry name" value="RESPONSE_REGULATORY"/>
    <property type="match status" value="2"/>
</dbReference>
<feature type="domain" description="Response regulatory" evidence="4">
    <location>
        <begin position="4"/>
        <end position="119"/>
    </location>
</feature>
<evidence type="ECO:0000256" key="2">
    <source>
        <dbReference type="ARBA" id="ARBA00034247"/>
    </source>
</evidence>
<evidence type="ECO:0000256" key="1">
    <source>
        <dbReference type="ARBA" id="ARBA00012528"/>
    </source>
</evidence>
<dbReference type="InterPro" id="IPR029787">
    <property type="entry name" value="Nucleotide_cyclase"/>
</dbReference>